<evidence type="ECO:0000313" key="5">
    <source>
        <dbReference type="EMBL" id="GHH82081.1"/>
    </source>
</evidence>
<accession>A0A919GDM0</accession>
<sequence>MTDSAAARFTTADRDSPAGPVVEVTGELDYDSAPGLRTVLHRALAVRPAPPKLVIDLGGLTFCDSTGLNALLQARIDAERQGTVVHLARPTPAVARVLEITGADQVFPVDPGPPAVVPDSPTT</sequence>
<dbReference type="AlphaFoldDB" id="A0A919GDM0"/>
<protein>
    <recommendedName>
        <fullName evidence="2">Anti-sigma factor antagonist</fullName>
    </recommendedName>
</protein>
<gene>
    <name evidence="5" type="primary">arsI</name>
    <name evidence="5" type="ORF">GCM10018781_66340</name>
</gene>
<dbReference type="PANTHER" id="PTHR33495:SF2">
    <property type="entry name" value="ANTI-SIGMA FACTOR ANTAGONIST TM_1081-RELATED"/>
    <property type="match status" value="1"/>
</dbReference>
<dbReference type="SUPFAM" id="SSF52091">
    <property type="entry name" value="SpoIIaa-like"/>
    <property type="match status" value="1"/>
</dbReference>
<dbReference type="GO" id="GO:0043856">
    <property type="term" value="F:anti-sigma factor antagonist activity"/>
    <property type="evidence" value="ECO:0007669"/>
    <property type="project" value="InterPro"/>
</dbReference>
<dbReference type="Pfam" id="PF01740">
    <property type="entry name" value="STAS"/>
    <property type="match status" value="1"/>
</dbReference>
<comment type="similarity">
    <text evidence="1 2">Belongs to the anti-sigma-factor antagonist family.</text>
</comment>
<feature type="domain" description="STAS" evidence="4">
    <location>
        <begin position="21"/>
        <end position="123"/>
    </location>
</feature>
<dbReference type="NCBIfam" id="TIGR00377">
    <property type="entry name" value="ant_ant_sig"/>
    <property type="match status" value="1"/>
</dbReference>
<dbReference type="RefSeq" id="WP_190214615.1">
    <property type="nucleotide sequence ID" value="NZ_BNBO01000056.1"/>
</dbReference>
<dbReference type="Gene3D" id="3.30.750.24">
    <property type="entry name" value="STAS domain"/>
    <property type="match status" value="1"/>
</dbReference>
<proteinExistence type="inferred from homology"/>
<evidence type="ECO:0000256" key="2">
    <source>
        <dbReference type="RuleBase" id="RU003749"/>
    </source>
</evidence>
<evidence type="ECO:0000313" key="6">
    <source>
        <dbReference type="Proteomes" id="UP000617734"/>
    </source>
</evidence>
<reference evidence="5" key="2">
    <citation type="submission" date="2020-09" db="EMBL/GenBank/DDBJ databases">
        <authorList>
            <person name="Sun Q."/>
            <person name="Ohkuma M."/>
        </authorList>
    </citation>
    <scope>NUCLEOTIDE SEQUENCE</scope>
    <source>
        <strain evidence="5">JCM 4646</strain>
    </source>
</reference>
<dbReference type="PANTHER" id="PTHR33495">
    <property type="entry name" value="ANTI-SIGMA FACTOR ANTAGONIST TM_1081-RELATED-RELATED"/>
    <property type="match status" value="1"/>
</dbReference>
<feature type="region of interest" description="Disordered" evidence="3">
    <location>
        <begin position="1"/>
        <end position="21"/>
    </location>
</feature>
<dbReference type="InterPro" id="IPR036513">
    <property type="entry name" value="STAS_dom_sf"/>
</dbReference>
<name>A0A919GDM0_9ACTN</name>
<reference evidence="5" key="1">
    <citation type="journal article" date="2014" name="Int. J. Syst. Evol. Microbiol.">
        <title>Complete genome sequence of Corynebacterium casei LMG S-19264T (=DSM 44701T), isolated from a smear-ripened cheese.</title>
        <authorList>
            <consortium name="US DOE Joint Genome Institute (JGI-PGF)"/>
            <person name="Walter F."/>
            <person name="Albersmeier A."/>
            <person name="Kalinowski J."/>
            <person name="Ruckert C."/>
        </authorList>
    </citation>
    <scope>NUCLEOTIDE SEQUENCE</scope>
    <source>
        <strain evidence="5">JCM 4646</strain>
    </source>
</reference>
<dbReference type="InterPro" id="IPR002645">
    <property type="entry name" value="STAS_dom"/>
</dbReference>
<keyword evidence="6" id="KW-1185">Reference proteome</keyword>
<evidence type="ECO:0000259" key="4">
    <source>
        <dbReference type="PROSITE" id="PS50801"/>
    </source>
</evidence>
<dbReference type="GeneID" id="95356912"/>
<dbReference type="Proteomes" id="UP000617734">
    <property type="component" value="Unassembled WGS sequence"/>
</dbReference>
<evidence type="ECO:0000256" key="3">
    <source>
        <dbReference type="SAM" id="MobiDB-lite"/>
    </source>
</evidence>
<dbReference type="PROSITE" id="PS50801">
    <property type="entry name" value="STAS"/>
    <property type="match status" value="1"/>
</dbReference>
<organism evidence="5 6">
    <name type="scientific">Kitasatospora indigofera</name>
    <dbReference type="NCBI Taxonomy" id="67307"/>
    <lineage>
        <taxon>Bacteria</taxon>
        <taxon>Bacillati</taxon>
        <taxon>Actinomycetota</taxon>
        <taxon>Actinomycetes</taxon>
        <taxon>Kitasatosporales</taxon>
        <taxon>Streptomycetaceae</taxon>
        <taxon>Kitasatospora</taxon>
    </lineage>
</organism>
<evidence type="ECO:0000256" key="1">
    <source>
        <dbReference type="ARBA" id="ARBA00009013"/>
    </source>
</evidence>
<dbReference type="InterPro" id="IPR003658">
    <property type="entry name" value="Anti-sigma_ant"/>
</dbReference>
<dbReference type="EMBL" id="BNBO01000056">
    <property type="protein sequence ID" value="GHH82081.1"/>
    <property type="molecule type" value="Genomic_DNA"/>
</dbReference>
<dbReference type="CDD" id="cd07043">
    <property type="entry name" value="STAS_anti-anti-sigma_factors"/>
    <property type="match status" value="1"/>
</dbReference>
<comment type="caution">
    <text evidence="5">The sequence shown here is derived from an EMBL/GenBank/DDBJ whole genome shotgun (WGS) entry which is preliminary data.</text>
</comment>